<gene>
    <name evidence="5" type="ORF">IAC10_13530</name>
</gene>
<organism evidence="5 6">
    <name type="scientific">Candidatus Scatousia excrementigallinarum</name>
    <dbReference type="NCBI Taxonomy" id="2840935"/>
    <lineage>
        <taxon>Bacteria</taxon>
        <taxon>Candidatus Scatousia</taxon>
    </lineage>
</organism>
<evidence type="ECO:0000256" key="2">
    <source>
        <dbReference type="ARBA" id="ARBA00022679"/>
    </source>
</evidence>
<comment type="similarity">
    <text evidence="1">Belongs to the carbohydrate kinase PfkB family.</text>
</comment>
<protein>
    <submittedName>
        <fullName evidence="5">Carbohydrate kinase family protein</fullName>
    </submittedName>
</protein>
<dbReference type="SUPFAM" id="SSF53613">
    <property type="entry name" value="Ribokinase-like"/>
    <property type="match status" value="1"/>
</dbReference>
<evidence type="ECO:0000259" key="4">
    <source>
        <dbReference type="Pfam" id="PF00294"/>
    </source>
</evidence>
<reference evidence="5" key="1">
    <citation type="submission" date="2020-10" db="EMBL/GenBank/DDBJ databases">
        <authorList>
            <person name="Gilroy R."/>
        </authorList>
    </citation>
    <scope>NUCLEOTIDE SEQUENCE</scope>
    <source>
        <strain evidence="5">6276</strain>
    </source>
</reference>
<evidence type="ECO:0000256" key="3">
    <source>
        <dbReference type="ARBA" id="ARBA00022777"/>
    </source>
</evidence>
<dbReference type="GO" id="GO:0016301">
    <property type="term" value="F:kinase activity"/>
    <property type="evidence" value="ECO:0007669"/>
    <property type="project" value="UniProtKB-KW"/>
</dbReference>
<dbReference type="PANTHER" id="PTHR10584:SF166">
    <property type="entry name" value="RIBOKINASE"/>
    <property type="match status" value="1"/>
</dbReference>
<keyword evidence="2" id="KW-0808">Transferase</keyword>
<sequence length="349" mass="37923">MCDVITIGSATMDVFVESDDANIVSVYTKNKKSEFMSYPYGAKVEITDFASNVGGGGVNTAVNFCNLGFKTSAIFKIGDDIYSDGVLESFKDKDVDLSNIIQDPKMSTGFSIILVSFQGDRTVLAHRGANAKIKKSDINFDAIKNAKLLYIAPMNGDSTKVLDDIATFANENNVYVCFNAGSSSIKKGFNYLKKILSNANIVVMNKEEASLATQILVRPDTSKEKFSDELIHPDIKEMFKKLKICDYQIIVITDGGKGAYAYDGEKFYYCPVFEGPVVSTLGAGDAFASTFCAALGRTNKNIGQSLMYASINSAGVVSAFGATQGLKTFDEIEATIKENPDYTFTIIKE</sequence>
<dbReference type="AlphaFoldDB" id="A0A9D1F1G2"/>
<dbReference type="PRINTS" id="PR00990">
    <property type="entry name" value="RIBOKINASE"/>
</dbReference>
<feature type="domain" description="Carbohydrate kinase PfkB" evidence="4">
    <location>
        <begin position="40"/>
        <end position="326"/>
    </location>
</feature>
<reference evidence="5" key="2">
    <citation type="journal article" date="2021" name="PeerJ">
        <title>Extensive microbial diversity within the chicken gut microbiome revealed by metagenomics and culture.</title>
        <authorList>
            <person name="Gilroy R."/>
            <person name="Ravi A."/>
            <person name="Getino M."/>
            <person name="Pursley I."/>
            <person name="Horton D.L."/>
            <person name="Alikhan N.F."/>
            <person name="Baker D."/>
            <person name="Gharbi K."/>
            <person name="Hall N."/>
            <person name="Watson M."/>
            <person name="Adriaenssens E.M."/>
            <person name="Foster-Nyarko E."/>
            <person name="Jarju S."/>
            <person name="Secka A."/>
            <person name="Antonio M."/>
            <person name="Oren A."/>
            <person name="Chaudhuri R.R."/>
            <person name="La Ragione R."/>
            <person name="Hildebrand F."/>
            <person name="Pallen M.J."/>
        </authorList>
    </citation>
    <scope>NUCLEOTIDE SEQUENCE</scope>
    <source>
        <strain evidence="5">6276</strain>
    </source>
</reference>
<keyword evidence="3 5" id="KW-0418">Kinase</keyword>
<dbReference type="EMBL" id="DVIU01000279">
    <property type="protein sequence ID" value="HIS37621.1"/>
    <property type="molecule type" value="Genomic_DNA"/>
</dbReference>
<proteinExistence type="inferred from homology"/>
<accession>A0A9D1F1G2</accession>
<dbReference type="Pfam" id="PF00294">
    <property type="entry name" value="PfkB"/>
    <property type="match status" value="1"/>
</dbReference>
<name>A0A9D1F1G2_9BACT</name>
<evidence type="ECO:0000256" key="1">
    <source>
        <dbReference type="ARBA" id="ARBA00010688"/>
    </source>
</evidence>
<dbReference type="InterPro" id="IPR002173">
    <property type="entry name" value="Carboh/pur_kinase_PfkB_CS"/>
</dbReference>
<evidence type="ECO:0000313" key="5">
    <source>
        <dbReference type="EMBL" id="HIS37621.1"/>
    </source>
</evidence>
<dbReference type="InterPro" id="IPR011611">
    <property type="entry name" value="PfkB_dom"/>
</dbReference>
<dbReference type="Proteomes" id="UP000823928">
    <property type="component" value="Unassembled WGS sequence"/>
</dbReference>
<dbReference type="PROSITE" id="PS00583">
    <property type="entry name" value="PFKB_KINASES_1"/>
    <property type="match status" value="1"/>
</dbReference>
<dbReference type="InterPro" id="IPR002139">
    <property type="entry name" value="Ribo/fructo_kinase"/>
</dbReference>
<dbReference type="Gene3D" id="3.40.1190.20">
    <property type="match status" value="1"/>
</dbReference>
<comment type="caution">
    <text evidence="5">The sequence shown here is derived from an EMBL/GenBank/DDBJ whole genome shotgun (WGS) entry which is preliminary data.</text>
</comment>
<evidence type="ECO:0000313" key="6">
    <source>
        <dbReference type="Proteomes" id="UP000823928"/>
    </source>
</evidence>
<dbReference type="InterPro" id="IPR029056">
    <property type="entry name" value="Ribokinase-like"/>
</dbReference>
<dbReference type="GO" id="GO:0006796">
    <property type="term" value="P:phosphate-containing compound metabolic process"/>
    <property type="evidence" value="ECO:0007669"/>
    <property type="project" value="UniProtKB-ARBA"/>
</dbReference>
<dbReference type="PANTHER" id="PTHR10584">
    <property type="entry name" value="SUGAR KINASE"/>
    <property type="match status" value="1"/>
</dbReference>